<dbReference type="PROSITE" id="PS51257">
    <property type="entry name" value="PROKAR_LIPOPROTEIN"/>
    <property type="match status" value="1"/>
</dbReference>
<accession>A0A7V9YZF9</accession>
<protein>
    <submittedName>
        <fullName evidence="1">Putative lipoprotein NlpE involved in copper resistance</fullName>
    </submittedName>
</protein>
<gene>
    <name evidence="1" type="ORF">HNQ85_001385</name>
</gene>
<dbReference type="AlphaFoldDB" id="A0A7V9YZF9"/>
<proteinExistence type="predicted"/>
<dbReference type="RefSeq" id="WP_246326794.1">
    <property type="nucleotide sequence ID" value="NZ_JACDUU010000002.1"/>
</dbReference>
<evidence type="ECO:0000313" key="2">
    <source>
        <dbReference type="Proteomes" id="UP000580891"/>
    </source>
</evidence>
<sequence length="150" mass="17297">MHKRLFLLLLIILLTLMGCSNNRIVGEKPPKTLIKIGNETYETTLGSYCWKGRCVDTAGPVELLEGKKPIKVRPGEDVTFVMEYEPKPNKFHIVQLKENRETEVVVEDNRFVAPIEKGTYYYSYGVWWMDENEANFSHGDAFYAFALEVN</sequence>
<keyword evidence="1" id="KW-0449">Lipoprotein</keyword>
<organism evidence="1 2">
    <name type="scientific">[Anoxybacillus] calidus</name>
    <dbReference type="NCBI Taxonomy" id="575178"/>
    <lineage>
        <taxon>Bacteria</taxon>
        <taxon>Bacillati</taxon>
        <taxon>Bacillota</taxon>
        <taxon>Bacilli</taxon>
        <taxon>Bacillales</taxon>
        <taxon>Anoxybacillaceae</taxon>
        <taxon>Paranoxybacillus</taxon>
    </lineage>
</organism>
<keyword evidence="2" id="KW-1185">Reference proteome</keyword>
<evidence type="ECO:0000313" key="1">
    <source>
        <dbReference type="EMBL" id="MBA2871115.1"/>
    </source>
</evidence>
<name>A0A7V9YZF9_9BACL</name>
<reference evidence="1 2" key="1">
    <citation type="submission" date="2020-07" db="EMBL/GenBank/DDBJ databases">
        <title>Genomic Encyclopedia of Type Strains, Phase IV (KMG-IV): sequencing the most valuable type-strain genomes for metagenomic binning, comparative biology and taxonomic classification.</title>
        <authorList>
            <person name="Goeker M."/>
        </authorList>
    </citation>
    <scope>NUCLEOTIDE SEQUENCE [LARGE SCALE GENOMIC DNA]</scope>
    <source>
        <strain evidence="1 2">DSM 25220</strain>
    </source>
</reference>
<comment type="caution">
    <text evidence="1">The sequence shown here is derived from an EMBL/GenBank/DDBJ whole genome shotgun (WGS) entry which is preliminary data.</text>
</comment>
<dbReference type="Proteomes" id="UP000580891">
    <property type="component" value="Unassembled WGS sequence"/>
</dbReference>
<dbReference type="EMBL" id="JACDUU010000002">
    <property type="protein sequence ID" value="MBA2871115.1"/>
    <property type="molecule type" value="Genomic_DNA"/>
</dbReference>